<dbReference type="PANTHER" id="PTHR22648:SF0">
    <property type="entry name" value="TRANSCRIPTION TERMINATION_ANTITERMINATION PROTEIN NUSA"/>
    <property type="match status" value="1"/>
</dbReference>
<evidence type="ECO:0000259" key="2">
    <source>
        <dbReference type="Pfam" id="PF08529"/>
    </source>
</evidence>
<comment type="caution">
    <text evidence="3">The sequence shown here is derived from an EMBL/GenBank/DDBJ whole genome shotgun (WGS) entry which is preliminary data.</text>
</comment>
<gene>
    <name evidence="3" type="ORF">C0601_03130</name>
</gene>
<dbReference type="Proteomes" id="UP000234857">
    <property type="component" value="Unassembled WGS sequence"/>
</dbReference>
<keyword evidence="1" id="KW-0694">RNA-binding</keyword>
<dbReference type="InterPro" id="IPR030842">
    <property type="entry name" value="TF_NusA_bacterial"/>
</dbReference>
<dbReference type="EMBL" id="PKTG01000043">
    <property type="protein sequence ID" value="PLX19017.1"/>
    <property type="molecule type" value="Genomic_DNA"/>
</dbReference>
<dbReference type="GO" id="GO:0005829">
    <property type="term" value="C:cytosol"/>
    <property type="evidence" value="ECO:0007669"/>
    <property type="project" value="TreeGrafter"/>
</dbReference>
<dbReference type="GO" id="GO:0003700">
    <property type="term" value="F:DNA-binding transcription factor activity"/>
    <property type="evidence" value="ECO:0007669"/>
    <property type="project" value="InterPro"/>
</dbReference>
<organism evidence="3 4">
    <name type="scientific">Muiribacterium halophilum</name>
    <dbReference type="NCBI Taxonomy" id="2053465"/>
    <lineage>
        <taxon>Bacteria</taxon>
        <taxon>Candidatus Muiribacteriota</taxon>
        <taxon>Candidatus Muiribacteriia</taxon>
        <taxon>Candidatus Muiribacteriales</taxon>
        <taxon>Candidatus Muiribacteriaceae</taxon>
        <taxon>Candidatus Muiribacterium</taxon>
    </lineage>
</organism>
<dbReference type="AlphaFoldDB" id="A0A2N5ZJY5"/>
<feature type="domain" description="Transcription factor NusA N-terminal" evidence="2">
    <location>
        <begin position="5"/>
        <end position="94"/>
    </location>
</feature>
<evidence type="ECO:0000256" key="1">
    <source>
        <dbReference type="ARBA" id="ARBA00022884"/>
    </source>
</evidence>
<accession>A0A2N5ZJY5</accession>
<dbReference type="GO" id="GO:0031564">
    <property type="term" value="P:transcription antitermination"/>
    <property type="evidence" value="ECO:0007669"/>
    <property type="project" value="InterPro"/>
</dbReference>
<dbReference type="PANTHER" id="PTHR22648">
    <property type="entry name" value="TRANSCRIPTION TERMINATION FACTOR NUSA"/>
    <property type="match status" value="1"/>
</dbReference>
<dbReference type="InterPro" id="IPR036555">
    <property type="entry name" value="NusA_N_sf"/>
</dbReference>
<dbReference type="GO" id="GO:0006353">
    <property type="term" value="P:DNA-templated transcription termination"/>
    <property type="evidence" value="ECO:0007669"/>
    <property type="project" value="InterPro"/>
</dbReference>
<dbReference type="Gene3D" id="3.30.1480.10">
    <property type="entry name" value="NusA, N-terminal domain"/>
    <property type="match status" value="1"/>
</dbReference>
<dbReference type="InterPro" id="IPR013735">
    <property type="entry name" value="TF_NusA_N"/>
</dbReference>
<evidence type="ECO:0000313" key="3">
    <source>
        <dbReference type="EMBL" id="PLX19017.1"/>
    </source>
</evidence>
<protein>
    <recommendedName>
        <fullName evidence="2">Transcription factor NusA N-terminal domain-containing protein</fullName>
    </recommendedName>
</protein>
<reference evidence="3 4" key="1">
    <citation type="submission" date="2017-11" db="EMBL/GenBank/DDBJ databases">
        <title>Genome-resolved metagenomics identifies genetic mobility, metabolic interactions, and unexpected diversity in perchlorate-reducing communities.</title>
        <authorList>
            <person name="Barnum T.P."/>
            <person name="Figueroa I.A."/>
            <person name="Carlstrom C.I."/>
            <person name="Lucas L.N."/>
            <person name="Engelbrektson A.L."/>
            <person name="Coates J.D."/>
        </authorList>
    </citation>
    <scope>NUCLEOTIDE SEQUENCE [LARGE SCALE GENOMIC DNA]</scope>
    <source>
        <strain evidence="3">BM706</strain>
    </source>
</reference>
<proteinExistence type="predicted"/>
<name>A0A2N5ZJY5_MUIH1</name>
<dbReference type="SUPFAM" id="SSF69705">
    <property type="entry name" value="Transcription factor NusA, N-terminal domain"/>
    <property type="match status" value="1"/>
</dbReference>
<dbReference type="GO" id="GO:0003723">
    <property type="term" value="F:RNA binding"/>
    <property type="evidence" value="ECO:0007669"/>
    <property type="project" value="UniProtKB-KW"/>
</dbReference>
<sequence>MNAQILQAVDQLLREKGIDREVVIEAMKSAVISALQKRFEDIEELIIDFDNEGGDIKAYAVKTIVDGKSTNINEISIVDAKKIDPSVEVGEKIKC</sequence>
<evidence type="ECO:0000313" key="4">
    <source>
        <dbReference type="Proteomes" id="UP000234857"/>
    </source>
</evidence>
<dbReference type="Pfam" id="PF08529">
    <property type="entry name" value="NusA_N"/>
    <property type="match status" value="1"/>
</dbReference>